<dbReference type="Proteomes" id="UP000198242">
    <property type="component" value="Chromosome I"/>
</dbReference>
<dbReference type="EMBL" id="LT607411">
    <property type="protein sequence ID" value="SCE95698.1"/>
    <property type="molecule type" value="Genomic_DNA"/>
</dbReference>
<sequence>MIDYRCSGCGQRYATYLPEHANEPCCLCAAKATWESLPPETQLAIDAAITRGAIPGLLAMRKADPPILLPQAMDVLQLRSDAALSDAPVAE</sequence>
<protein>
    <submittedName>
        <fullName evidence="1">Uncharacterized protein</fullName>
    </submittedName>
</protein>
<accession>A0A1C4WHM4</accession>
<keyword evidence="2" id="KW-1185">Reference proteome</keyword>
<reference evidence="2" key="1">
    <citation type="submission" date="2016-06" db="EMBL/GenBank/DDBJ databases">
        <authorList>
            <person name="Varghese N."/>
            <person name="Submissions Spin"/>
        </authorList>
    </citation>
    <scope>NUCLEOTIDE SEQUENCE [LARGE SCALE GENOMIC DNA]</scope>
    <source>
        <strain evidence="2">DSM 43909</strain>
    </source>
</reference>
<proteinExistence type="predicted"/>
<name>A0A1C4WHM4_MICVI</name>
<organism evidence="1 2">
    <name type="scientific">Micromonospora viridifaciens</name>
    <dbReference type="NCBI Taxonomy" id="1881"/>
    <lineage>
        <taxon>Bacteria</taxon>
        <taxon>Bacillati</taxon>
        <taxon>Actinomycetota</taxon>
        <taxon>Actinomycetes</taxon>
        <taxon>Micromonosporales</taxon>
        <taxon>Micromonosporaceae</taxon>
        <taxon>Micromonospora</taxon>
    </lineage>
</organism>
<dbReference type="AlphaFoldDB" id="A0A1C4WHM4"/>
<gene>
    <name evidence="1" type="ORF">GA0074695_2451</name>
</gene>
<evidence type="ECO:0000313" key="1">
    <source>
        <dbReference type="EMBL" id="SCE95698.1"/>
    </source>
</evidence>
<evidence type="ECO:0000313" key="2">
    <source>
        <dbReference type="Proteomes" id="UP000198242"/>
    </source>
</evidence>
<dbReference type="RefSeq" id="WP_089006352.1">
    <property type="nucleotide sequence ID" value="NZ_LT607411.1"/>
</dbReference>
<dbReference type="OrthoDB" id="3397567at2"/>